<dbReference type="InterPro" id="IPR003245">
    <property type="entry name" value="Phytocyanin_dom"/>
</dbReference>
<sequence>MARNLNMAVFAALVAALVISSVSAVTHQVGDGLGWTIPPGGAVAYSTWSSNNTFKAGDILVFTFTSGQHDVAEVTKEAFDACNATGPISLTTDTPANLTLTSGEHYYICTFGTHCSAGQKLAVNVTGTTSSPSPAPSMSPPASSPAPVLAPEPSSSASPPPPSAPAPSPSAGPTTYTVGDTAGWNVIGNDTYSTWASDKTFRVGDILVFNFLNRSHDVAEVTKTNYESCGTSNPLSLYTNPPVRITLNTTGEHFFICTFANHCNNGQKLAVTVKGTTATPTSAPAPSPGGPAPTPSTTATPPSTGATPPSGTTTPSTPPPAADVTPPPSPNAATSLGVAGLSAPFLSIAVALFMF</sequence>
<feature type="domain" description="Phytocyanin" evidence="9">
    <location>
        <begin position="174"/>
        <end position="275"/>
    </location>
</feature>
<evidence type="ECO:0000256" key="5">
    <source>
        <dbReference type="ARBA" id="ARBA00023157"/>
    </source>
</evidence>
<dbReference type="CDD" id="cd04216">
    <property type="entry name" value="Phytocyanin"/>
    <property type="match status" value="1"/>
</dbReference>
<feature type="compositionally biased region" description="Low complexity" evidence="7">
    <location>
        <begin position="295"/>
        <end position="315"/>
    </location>
</feature>
<dbReference type="AlphaFoldDB" id="A0A2P6RIS2"/>
<keyword evidence="6" id="KW-0325">Glycoprotein</keyword>
<keyword evidence="11" id="KW-1185">Reference proteome</keyword>
<dbReference type="Proteomes" id="UP000238479">
    <property type="component" value="Chromosome 2"/>
</dbReference>
<dbReference type="OMA" id="WASRKTF"/>
<dbReference type="Gramene" id="PRQ46340">
    <property type="protein sequence ID" value="PRQ46340"/>
    <property type="gene ID" value="RchiOBHm_Chr2g0088011"/>
</dbReference>
<feature type="compositionally biased region" description="Pro residues" evidence="7">
    <location>
        <begin position="316"/>
        <end position="330"/>
    </location>
</feature>
<dbReference type="PROSITE" id="PS51485">
    <property type="entry name" value="PHYTOCYANIN"/>
    <property type="match status" value="2"/>
</dbReference>
<dbReference type="PANTHER" id="PTHR33021">
    <property type="entry name" value="BLUE COPPER PROTEIN"/>
    <property type="match status" value="1"/>
</dbReference>
<evidence type="ECO:0000256" key="1">
    <source>
        <dbReference type="ARBA" id="ARBA00022448"/>
    </source>
</evidence>
<evidence type="ECO:0000256" key="2">
    <source>
        <dbReference type="ARBA" id="ARBA00022723"/>
    </source>
</evidence>
<dbReference type="FunFam" id="2.60.40.420:FF:000034">
    <property type="entry name" value="Cupredoxin superfamily protein"/>
    <property type="match status" value="1"/>
</dbReference>
<evidence type="ECO:0000313" key="11">
    <source>
        <dbReference type="Proteomes" id="UP000238479"/>
    </source>
</evidence>
<dbReference type="STRING" id="74649.A0A2P6RIS2"/>
<dbReference type="InterPro" id="IPR039391">
    <property type="entry name" value="Phytocyanin-like"/>
</dbReference>
<dbReference type="InterPro" id="IPR008972">
    <property type="entry name" value="Cupredoxin"/>
</dbReference>
<feature type="compositionally biased region" description="Pro residues" evidence="7">
    <location>
        <begin position="283"/>
        <end position="294"/>
    </location>
</feature>
<evidence type="ECO:0000256" key="7">
    <source>
        <dbReference type="SAM" id="MobiDB-lite"/>
    </source>
</evidence>
<proteinExistence type="predicted"/>
<accession>A0A2P6RIS2</accession>
<feature type="domain" description="Phytocyanin" evidence="9">
    <location>
        <begin position="25"/>
        <end position="127"/>
    </location>
</feature>
<feature type="region of interest" description="Disordered" evidence="7">
    <location>
        <begin position="277"/>
        <end position="331"/>
    </location>
</feature>
<dbReference type="OrthoDB" id="5421909at2759"/>
<dbReference type="Gene3D" id="2.60.40.420">
    <property type="entry name" value="Cupredoxins - blue copper proteins"/>
    <property type="match status" value="2"/>
</dbReference>
<dbReference type="FunFam" id="2.60.40.420:FF:000003">
    <property type="entry name" value="Blue copper"/>
    <property type="match status" value="1"/>
</dbReference>
<feature type="signal peptide" evidence="8">
    <location>
        <begin position="1"/>
        <end position="24"/>
    </location>
</feature>
<dbReference type="EMBL" id="PDCK01000040">
    <property type="protein sequence ID" value="PRQ46340.1"/>
    <property type="molecule type" value="Genomic_DNA"/>
</dbReference>
<evidence type="ECO:0000256" key="6">
    <source>
        <dbReference type="ARBA" id="ARBA00023180"/>
    </source>
</evidence>
<name>A0A2P6RIS2_ROSCH</name>
<evidence type="ECO:0000259" key="9">
    <source>
        <dbReference type="PROSITE" id="PS51485"/>
    </source>
</evidence>
<keyword evidence="3" id="KW-0249">Electron transport</keyword>
<dbReference type="PRINTS" id="PR01217">
    <property type="entry name" value="PRICHEXTENSN"/>
</dbReference>
<dbReference type="GO" id="GO:0009055">
    <property type="term" value="F:electron transfer activity"/>
    <property type="evidence" value="ECO:0007669"/>
    <property type="project" value="InterPro"/>
</dbReference>
<keyword evidence="1" id="KW-0813">Transport</keyword>
<gene>
    <name evidence="10" type="ORF">RchiOBHm_Chr2g0088011</name>
</gene>
<feature type="compositionally biased region" description="Pro residues" evidence="7">
    <location>
        <begin position="133"/>
        <end position="150"/>
    </location>
</feature>
<evidence type="ECO:0000313" key="10">
    <source>
        <dbReference type="EMBL" id="PRQ46340.1"/>
    </source>
</evidence>
<keyword evidence="2" id="KW-0479">Metal-binding</keyword>
<dbReference type="InterPro" id="IPR028871">
    <property type="entry name" value="BlueCu_1_BS"/>
</dbReference>
<dbReference type="Pfam" id="PF02298">
    <property type="entry name" value="Cu_bind_like"/>
    <property type="match status" value="2"/>
</dbReference>
<dbReference type="PROSITE" id="PS00196">
    <property type="entry name" value="COPPER_BLUE"/>
    <property type="match status" value="1"/>
</dbReference>
<dbReference type="GO" id="GO:0005886">
    <property type="term" value="C:plasma membrane"/>
    <property type="evidence" value="ECO:0007669"/>
    <property type="project" value="TreeGrafter"/>
</dbReference>
<feature type="compositionally biased region" description="Pro residues" evidence="7">
    <location>
        <begin position="158"/>
        <end position="170"/>
    </location>
</feature>
<dbReference type="SUPFAM" id="SSF49503">
    <property type="entry name" value="Cupredoxins"/>
    <property type="match status" value="2"/>
</dbReference>
<reference evidence="10 11" key="1">
    <citation type="journal article" date="2018" name="Nat. Genet.">
        <title>The Rosa genome provides new insights in the design of modern roses.</title>
        <authorList>
            <person name="Bendahmane M."/>
        </authorList>
    </citation>
    <scope>NUCLEOTIDE SEQUENCE [LARGE SCALE GENOMIC DNA]</scope>
    <source>
        <strain evidence="11">cv. Old Blush</strain>
    </source>
</reference>
<keyword evidence="5" id="KW-1015">Disulfide bond</keyword>
<dbReference type="PANTHER" id="PTHR33021:SF496">
    <property type="entry name" value="OS08G0482700 PROTEIN"/>
    <property type="match status" value="1"/>
</dbReference>
<evidence type="ECO:0000256" key="8">
    <source>
        <dbReference type="SAM" id="SignalP"/>
    </source>
</evidence>
<feature type="region of interest" description="Disordered" evidence="7">
    <location>
        <begin position="126"/>
        <end position="177"/>
    </location>
</feature>
<evidence type="ECO:0000256" key="3">
    <source>
        <dbReference type="ARBA" id="ARBA00022982"/>
    </source>
</evidence>
<dbReference type="GO" id="GO:0046872">
    <property type="term" value="F:metal ion binding"/>
    <property type="evidence" value="ECO:0007669"/>
    <property type="project" value="UniProtKB-KW"/>
</dbReference>
<feature type="chain" id="PRO_5015148220" evidence="8">
    <location>
        <begin position="25"/>
        <end position="355"/>
    </location>
</feature>
<protein>
    <submittedName>
        <fullName evidence="10">Putative Blue (Type 1) copper binding protein</fullName>
    </submittedName>
</protein>
<keyword evidence="8" id="KW-0732">Signal</keyword>
<comment type="caution">
    <text evidence="10">The sequence shown here is derived from an EMBL/GenBank/DDBJ whole genome shotgun (WGS) entry which is preliminary data.</text>
</comment>
<organism evidence="10 11">
    <name type="scientific">Rosa chinensis</name>
    <name type="common">China rose</name>
    <dbReference type="NCBI Taxonomy" id="74649"/>
    <lineage>
        <taxon>Eukaryota</taxon>
        <taxon>Viridiplantae</taxon>
        <taxon>Streptophyta</taxon>
        <taxon>Embryophyta</taxon>
        <taxon>Tracheophyta</taxon>
        <taxon>Spermatophyta</taxon>
        <taxon>Magnoliopsida</taxon>
        <taxon>eudicotyledons</taxon>
        <taxon>Gunneridae</taxon>
        <taxon>Pentapetalae</taxon>
        <taxon>rosids</taxon>
        <taxon>fabids</taxon>
        <taxon>Rosales</taxon>
        <taxon>Rosaceae</taxon>
        <taxon>Rosoideae</taxon>
        <taxon>Rosoideae incertae sedis</taxon>
        <taxon>Rosa</taxon>
    </lineage>
</organism>
<evidence type="ECO:0000256" key="4">
    <source>
        <dbReference type="ARBA" id="ARBA00023008"/>
    </source>
</evidence>
<keyword evidence="4" id="KW-0186">Copper</keyword>